<dbReference type="GeneID" id="20240295"/>
<dbReference type="PROSITE" id="PS50217">
    <property type="entry name" value="BZIP"/>
    <property type="match status" value="1"/>
</dbReference>
<dbReference type="SUPFAM" id="SSF57959">
    <property type="entry name" value="Leucine zipper domain"/>
    <property type="match status" value="1"/>
</dbReference>
<dbReference type="EMBL" id="KB202849">
    <property type="protein sequence ID" value="ESO87690.1"/>
    <property type="molecule type" value="Genomic_DNA"/>
</dbReference>
<keyword evidence="4" id="KW-1185">Reference proteome</keyword>
<dbReference type="KEGG" id="lgi:LOTGIDRAFT_166272"/>
<dbReference type="Gene3D" id="1.20.5.170">
    <property type="match status" value="1"/>
</dbReference>
<feature type="region of interest" description="Disordered" evidence="1">
    <location>
        <begin position="248"/>
        <end position="272"/>
    </location>
</feature>
<protein>
    <recommendedName>
        <fullName evidence="2">BZIP domain-containing protein</fullName>
    </recommendedName>
</protein>
<evidence type="ECO:0000259" key="2">
    <source>
        <dbReference type="PROSITE" id="PS50217"/>
    </source>
</evidence>
<dbReference type="HOGENOM" id="CLU_869565_0_0_1"/>
<dbReference type="Proteomes" id="UP000030746">
    <property type="component" value="Unassembled WGS sequence"/>
</dbReference>
<evidence type="ECO:0000256" key="1">
    <source>
        <dbReference type="SAM" id="MobiDB-lite"/>
    </source>
</evidence>
<dbReference type="Pfam" id="PF07716">
    <property type="entry name" value="bZIP_2"/>
    <property type="match status" value="1"/>
</dbReference>
<dbReference type="OrthoDB" id="6161955at2759"/>
<dbReference type="CTD" id="20240295"/>
<proteinExistence type="predicted"/>
<organism evidence="3 4">
    <name type="scientific">Lottia gigantea</name>
    <name type="common">Giant owl limpet</name>
    <dbReference type="NCBI Taxonomy" id="225164"/>
    <lineage>
        <taxon>Eukaryota</taxon>
        <taxon>Metazoa</taxon>
        <taxon>Spiralia</taxon>
        <taxon>Lophotrochozoa</taxon>
        <taxon>Mollusca</taxon>
        <taxon>Gastropoda</taxon>
        <taxon>Patellogastropoda</taxon>
        <taxon>Lottioidea</taxon>
        <taxon>Lottiidae</taxon>
        <taxon>Lottia</taxon>
    </lineage>
</organism>
<dbReference type="RefSeq" id="XP_009061587.1">
    <property type="nucleotide sequence ID" value="XM_009063339.1"/>
</dbReference>
<dbReference type="GO" id="GO:0003700">
    <property type="term" value="F:DNA-binding transcription factor activity"/>
    <property type="evidence" value="ECO:0007669"/>
    <property type="project" value="InterPro"/>
</dbReference>
<feature type="domain" description="BZIP" evidence="2">
    <location>
        <begin position="249"/>
        <end position="302"/>
    </location>
</feature>
<reference evidence="3 4" key="1">
    <citation type="journal article" date="2013" name="Nature">
        <title>Insights into bilaterian evolution from three spiralian genomes.</title>
        <authorList>
            <person name="Simakov O."/>
            <person name="Marletaz F."/>
            <person name="Cho S.J."/>
            <person name="Edsinger-Gonzales E."/>
            <person name="Havlak P."/>
            <person name="Hellsten U."/>
            <person name="Kuo D.H."/>
            <person name="Larsson T."/>
            <person name="Lv J."/>
            <person name="Arendt D."/>
            <person name="Savage R."/>
            <person name="Osoegawa K."/>
            <person name="de Jong P."/>
            <person name="Grimwood J."/>
            <person name="Chapman J.A."/>
            <person name="Shapiro H."/>
            <person name="Aerts A."/>
            <person name="Otillar R.P."/>
            <person name="Terry A.Y."/>
            <person name="Boore J.L."/>
            <person name="Grigoriev I.V."/>
            <person name="Lindberg D.R."/>
            <person name="Seaver E.C."/>
            <person name="Weisblat D.A."/>
            <person name="Putnam N.H."/>
            <person name="Rokhsar D.S."/>
        </authorList>
    </citation>
    <scope>NUCLEOTIDE SEQUENCE [LARGE SCALE GENOMIC DNA]</scope>
</reference>
<sequence>MDDCYHSYSTAPDFPATSEQLQYSPTNQTQWMGTEFEHVQINTQNDYLSYDQNCPRQTWDRQVHPSPIALQTTHLERTHYECPFFDDSGVEVGYRKSNETELNIRHLDSNGFEDQYFCETRHGSSSRNVGENSIHPKQENAVSLGRWENETPGPCSVLCSRTEIQTENFQEPYYSPEISNNPNDMLQTHISEAPTVDEDEGETQNNDSVKNIEVDVDYMLSNGVTVAGFKPRPIIRKKKKRAVIQNEKDMNYWNRRSKNNDSARRSRETKKEKERLFYKQALQYEYENYFLKERILQLETQLGIISTQNVRDNQQNISQF</sequence>
<evidence type="ECO:0000313" key="3">
    <source>
        <dbReference type="EMBL" id="ESO87690.1"/>
    </source>
</evidence>
<dbReference type="InterPro" id="IPR046347">
    <property type="entry name" value="bZIP_sf"/>
</dbReference>
<dbReference type="InterPro" id="IPR004827">
    <property type="entry name" value="bZIP"/>
</dbReference>
<dbReference type="CDD" id="cd14695">
    <property type="entry name" value="bZIP_HLF"/>
    <property type="match status" value="1"/>
</dbReference>
<accession>V3ZYH0</accession>
<evidence type="ECO:0000313" key="4">
    <source>
        <dbReference type="Proteomes" id="UP000030746"/>
    </source>
</evidence>
<feature type="compositionally biased region" description="Basic and acidic residues" evidence="1">
    <location>
        <begin position="258"/>
        <end position="272"/>
    </location>
</feature>
<name>V3ZYH0_LOTGI</name>
<dbReference type="AlphaFoldDB" id="V3ZYH0"/>
<gene>
    <name evidence="3" type="ORF">LOTGIDRAFT_166272</name>
</gene>
<dbReference type="STRING" id="225164.V3ZYH0"/>